<evidence type="ECO:0000256" key="1">
    <source>
        <dbReference type="ARBA" id="ARBA00008324"/>
    </source>
</evidence>
<dbReference type="CDD" id="cd03443">
    <property type="entry name" value="PaaI_thioesterase"/>
    <property type="match status" value="1"/>
</dbReference>
<feature type="domain" description="Thioesterase" evidence="3">
    <location>
        <begin position="53"/>
        <end position="131"/>
    </location>
</feature>
<dbReference type="SUPFAM" id="SSF54637">
    <property type="entry name" value="Thioesterase/thiol ester dehydrase-isomerase"/>
    <property type="match status" value="1"/>
</dbReference>
<dbReference type="EMBL" id="QLMA01000001">
    <property type="protein sequence ID" value="RAJ88182.1"/>
    <property type="molecule type" value="Genomic_DNA"/>
</dbReference>
<dbReference type="PANTHER" id="PTHR43240:SF5">
    <property type="entry name" value="1,4-DIHYDROXY-2-NAPHTHOYL-COA THIOESTERASE 1"/>
    <property type="match status" value="1"/>
</dbReference>
<dbReference type="InterPro" id="IPR006683">
    <property type="entry name" value="Thioestr_dom"/>
</dbReference>
<dbReference type="PANTHER" id="PTHR43240">
    <property type="entry name" value="1,4-DIHYDROXY-2-NAPHTHOYL-COA THIOESTERASE 1"/>
    <property type="match status" value="1"/>
</dbReference>
<accession>A0A327WE49</accession>
<dbReference type="GO" id="GO:0061522">
    <property type="term" value="F:1,4-dihydroxy-2-naphthoyl-CoA thioesterase activity"/>
    <property type="evidence" value="ECO:0007669"/>
    <property type="project" value="TreeGrafter"/>
</dbReference>
<organism evidence="4 5">
    <name type="scientific">Chitinophaga dinghuensis</name>
    <dbReference type="NCBI Taxonomy" id="1539050"/>
    <lineage>
        <taxon>Bacteria</taxon>
        <taxon>Pseudomonadati</taxon>
        <taxon>Bacteroidota</taxon>
        <taxon>Chitinophagia</taxon>
        <taxon>Chitinophagales</taxon>
        <taxon>Chitinophagaceae</taxon>
        <taxon>Chitinophaga</taxon>
    </lineage>
</organism>
<dbReference type="Gene3D" id="3.10.129.10">
    <property type="entry name" value="Hotdog Thioesterase"/>
    <property type="match status" value="1"/>
</dbReference>
<reference evidence="4 5" key="1">
    <citation type="submission" date="2018-06" db="EMBL/GenBank/DDBJ databases">
        <title>Genomic Encyclopedia of Archaeal and Bacterial Type Strains, Phase II (KMG-II): from individual species to whole genera.</title>
        <authorList>
            <person name="Goeker M."/>
        </authorList>
    </citation>
    <scope>NUCLEOTIDE SEQUENCE [LARGE SCALE GENOMIC DNA]</scope>
    <source>
        <strain evidence="4 5">DSM 29821</strain>
    </source>
</reference>
<proteinExistence type="inferred from homology"/>
<evidence type="ECO:0000313" key="5">
    <source>
        <dbReference type="Proteomes" id="UP000249819"/>
    </source>
</evidence>
<dbReference type="InterPro" id="IPR029069">
    <property type="entry name" value="HotDog_dom_sf"/>
</dbReference>
<comment type="similarity">
    <text evidence="1">Belongs to the thioesterase PaaI family.</text>
</comment>
<evidence type="ECO:0000313" key="4">
    <source>
        <dbReference type="EMBL" id="RAJ88182.1"/>
    </source>
</evidence>
<keyword evidence="2 4" id="KW-0378">Hydrolase</keyword>
<protein>
    <submittedName>
        <fullName evidence="4">1,4-dihydroxy-2-naphthoyl-CoA hydrolase</fullName>
    </submittedName>
</protein>
<sequence>MKAIWHSTDVSLDQLNELSSNTMAEYLEMEFTEIGADYLKIMMPVDKRTTQPYGLLHGGASAALAETAGSVGSALIIDQQKSICVGMEINANHIRGVKSGYVHATARPLHIGASSHVWDIRITDDQHRLVCVSRLTVAILAKK</sequence>
<dbReference type="InterPro" id="IPR003736">
    <property type="entry name" value="PAAI_dom"/>
</dbReference>
<dbReference type="OrthoDB" id="9798208at2"/>
<dbReference type="GO" id="GO:0005829">
    <property type="term" value="C:cytosol"/>
    <property type="evidence" value="ECO:0007669"/>
    <property type="project" value="TreeGrafter"/>
</dbReference>
<name>A0A327WE49_9BACT</name>
<comment type="caution">
    <text evidence="4">The sequence shown here is derived from an EMBL/GenBank/DDBJ whole genome shotgun (WGS) entry which is preliminary data.</text>
</comment>
<evidence type="ECO:0000259" key="3">
    <source>
        <dbReference type="Pfam" id="PF03061"/>
    </source>
</evidence>
<dbReference type="RefSeq" id="WP_111590828.1">
    <property type="nucleotide sequence ID" value="NZ_QLMA01000001.1"/>
</dbReference>
<dbReference type="Proteomes" id="UP000249819">
    <property type="component" value="Unassembled WGS sequence"/>
</dbReference>
<keyword evidence="5" id="KW-1185">Reference proteome</keyword>
<dbReference type="Pfam" id="PF03061">
    <property type="entry name" value="4HBT"/>
    <property type="match status" value="1"/>
</dbReference>
<dbReference type="NCBIfam" id="TIGR00369">
    <property type="entry name" value="unchar_dom_1"/>
    <property type="match status" value="1"/>
</dbReference>
<gene>
    <name evidence="4" type="ORF">CLV59_101949</name>
</gene>
<dbReference type="AlphaFoldDB" id="A0A327WE49"/>
<evidence type="ECO:0000256" key="2">
    <source>
        <dbReference type="ARBA" id="ARBA00022801"/>
    </source>
</evidence>